<accession>A0A6M3LMG8</accession>
<dbReference type="AlphaFoldDB" id="A0A6M3LMG8"/>
<protein>
    <submittedName>
        <fullName evidence="1">Uncharacterized protein</fullName>
    </submittedName>
</protein>
<evidence type="ECO:0000313" key="1">
    <source>
        <dbReference type="EMBL" id="QJA96456.1"/>
    </source>
</evidence>
<name>A0A6M3LMG8_9ZZZZ</name>
<proteinExistence type="predicted"/>
<organism evidence="1">
    <name type="scientific">viral metagenome</name>
    <dbReference type="NCBI Taxonomy" id="1070528"/>
    <lineage>
        <taxon>unclassified sequences</taxon>
        <taxon>metagenomes</taxon>
        <taxon>organismal metagenomes</taxon>
    </lineage>
</organism>
<reference evidence="1" key="1">
    <citation type="submission" date="2020-03" db="EMBL/GenBank/DDBJ databases">
        <title>The deep terrestrial virosphere.</title>
        <authorList>
            <person name="Holmfeldt K."/>
            <person name="Nilsson E."/>
            <person name="Simone D."/>
            <person name="Lopez-Fernandez M."/>
            <person name="Wu X."/>
            <person name="de Brujin I."/>
            <person name="Lundin D."/>
            <person name="Andersson A."/>
            <person name="Bertilsson S."/>
            <person name="Dopson M."/>
        </authorList>
    </citation>
    <scope>NUCLEOTIDE SEQUENCE</scope>
    <source>
        <strain evidence="1">MM415B08568</strain>
    </source>
</reference>
<sequence length="71" mass="8064">MYSIMNLATCKIVASGFSGRELGKPERNKLNEKKGENIYIMIRSVDNPRGVSKVSDINFKSWKEKGNENKN</sequence>
<gene>
    <name evidence="1" type="ORF">MM415B08568_0005</name>
</gene>
<dbReference type="EMBL" id="MT143402">
    <property type="protein sequence ID" value="QJA96456.1"/>
    <property type="molecule type" value="Genomic_DNA"/>
</dbReference>